<feature type="domain" description="Extradiol ring-cleavage dioxygenase class III enzyme subunit B" evidence="6">
    <location>
        <begin position="7"/>
        <end position="235"/>
    </location>
</feature>
<keyword evidence="3" id="KW-0479">Metal-binding</keyword>
<dbReference type="Pfam" id="PF02900">
    <property type="entry name" value="LigB"/>
    <property type="match status" value="1"/>
</dbReference>
<dbReference type="PANTHER" id="PTHR30096:SF0">
    <property type="entry name" value="4,5-DOPA DIOXYGENASE EXTRADIOL-LIKE PROTEIN"/>
    <property type="match status" value="1"/>
</dbReference>
<dbReference type="OrthoDB" id="9790889at2"/>
<dbReference type="GO" id="GO:0008198">
    <property type="term" value="F:ferrous iron binding"/>
    <property type="evidence" value="ECO:0007669"/>
    <property type="project" value="InterPro"/>
</dbReference>
<evidence type="ECO:0000256" key="3">
    <source>
        <dbReference type="ARBA" id="ARBA00022723"/>
    </source>
</evidence>
<comment type="cofactor">
    <cofactor evidence="1">
        <name>Zn(2+)</name>
        <dbReference type="ChEBI" id="CHEBI:29105"/>
    </cofactor>
</comment>
<dbReference type="PIRSF" id="PIRSF006157">
    <property type="entry name" value="Doxgns_DODA"/>
    <property type="match status" value="1"/>
</dbReference>
<dbReference type="NCBIfam" id="NF007914">
    <property type="entry name" value="PRK10628.1"/>
    <property type="match status" value="1"/>
</dbReference>
<dbReference type="STRING" id="505317.OA57_05740"/>
<protein>
    <submittedName>
        <fullName evidence="7">Dioxygenase</fullName>
    </submittedName>
</protein>
<dbReference type="GO" id="GO:0016702">
    <property type="term" value="F:oxidoreductase activity, acting on single donors with incorporation of molecular oxygen, incorporation of two atoms of oxygen"/>
    <property type="evidence" value="ECO:0007669"/>
    <property type="project" value="UniProtKB-ARBA"/>
</dbReference>
<reference evidence="7 8" key="1">
    <citation type="submission" date="2014-11" db="EMBL/GenBank/DDBJ databases">
        <title>Draft genome sequence of Chelonobacter oris 1662T, associated with respiratory disease in Hermann's Tortoises.</title>
        <authorList>
            <person name="Kudirkiene E."/>
            <person name="Hansen M.J."/>
            <person name="Bojesen A.M."/>
        </authorList>
    </citation>
    <scope>NUCLEOTIDE SEQUENCE [LARGE SCALE GENOMIC DNA]</scope>
    <source>
        <strain evidence="7 8">1662</strain>
    </source>
</reference>
<dbReference type="PANTHER" id="PTHR30096">
    <property type="entry name" value="4,5-DOPA DIOXYGENASE EXTRADIOL-LIKE PROTEIN"/>
    <property type="match status" value="1"/>
</dbReference>
<dbReference type="InterPro" id="IPR004183">
    <property type="entry name" value="Xdiol_dOase_suB"/>
</dbReference>
<evidence type="ECO:0000256" key="1">
    <source>
        <dbReference type="ARBA" id="ARBA00001947"/>
    </source>
</evidence>
<comment type="similarity">
    <text evidence="2">Belongs to the DODA-type extradiol aromatic ring-opening dioxygenase family.</text>
</comment>
<keyword evidence="8" id="KW-1185">Reference proteome</keyword>
<evidence type="ECO:0000256" key="5">
    <source>
        <dbReference type="ARBA" id="ARBA00023002"/>
    </source>
</evidence>
<dbReference type="GO" id="GO:0008270">
    <property type="term" value="F:zinc ion binding"/>
    <property type="evidence" value="ECO:0007669"/>
    <property type="project" value="InterPro"/>
</dbReference>
<keyword evidence="5" id="KW-0560">Oxidoreductase</keyword>
<evidence type="ECO:0000256" key="4">
    <source>
        <dbReference type="ARBA" id="ARBA00022833"/>
    </source>
</evidence>
<evidence type="ECO:0000313" key="8">
    <source>
        <dbReference type="Proteomes" id="UP000030380"/>
    </source>
</evidence>
<dbReference type="SUPFAM" id="SSF53213">
    <property type="entry name" value="LigB-like"/>
    <property type="match status" value="1"/>
</dbReference>
<proteinExistence type="inferred from homology"/>
<accession>A0A0A3ARG3</accession>
<evidence type="ECO:0000256" key="2">
    <source>
        <dbReference type="ARBA" id="ARBA00007581"/>
    </source>
</evidence>
<gene>
    <name evidence="7" type="ORF">OA57_05740</name>
</gene>
<sequence length="260" mass="29098">MNSKMPAIFIGHGSPMLAIEDNPFTPQWRQAAQRIPKPNAVLVISAHWISEQVAETAALNPELIYDFYGFPQELYQVRYPAKGEPQLAEQVKTLIGNPQITLDSEQGLDHGTWVVLSKMYPEADIPVVQLSLGAELSMQQHIELAKQLKPLRKQGILILGSGNLIHNLRLLDWQRADQLFGYDWAQTAQRTLLDLIHLGDLDTLANYHTLGAEVRKAIPTAEHYLPLLYILALRNDEEPLAIFNTDFVGGSLDMTCVKVG</sequence>
<comment type="caution">
    <text evidence="7">The sequence shown here is derived from an EMBL/GenBank/DDBJ whole genome shotgun (WGS) entry which is preliminary data.</text>
</comment>
<dbReference type="InterPro" id="IPR014436">
    <property type="entry name" value="Extradiol_dOase_DODA"/>
</dbReference>
<dbReference type="AlphaFoldDB" id="A0A0A3ARG3"/>
<dbReference type="EMBL" id="JSUM01000010">
    <property type="protein sequence ID" value="KGQ70357.1"/>
    <property type="molecule type" value="Genomic_DNA"/>
</dbReference>
<organism evidence="7 8">
    <name type="scientific">Chelonobacter oris</name>
    <dbReference type="NCBI Taxonomy" id="505317"/>
    <lineage>
        <taxon>Bacteria</taxon>
        <taxon>Pseudomonadati</taxon>
        <taxon>Pseudomonadota</taxon>
        <taxon>Gammaproteobacteria</taxon>
        <taxon>Pasteurellales</taxon>
        <taxon>Pasteurellaceae</taxon>
        <taxon>Chelonobacter</taxon>
    </lineage>
</organism>
<dbReference type="Proteomes" id="UP000030380">
    <property type="component" value="Unassembled WGS sequence"/>
</dbReference>
<dbReference type="Gene3D" id="3.40.830.10">
    <property type="entry name" value="LigB-like"/>
    <property type="match status" value="1"/>
</dbReference>
<evidence type="ECO:0000313" key="7">
    <source>
        <dbReference type="EMBL" id="KGQ70357.1"/>
    </source>
</evidence>
<keyword evidence="7" id="KW-0223">Dioxygenase</keyword>
<name>A0A0A3ARG3_9PAST</name>
<keyword evidence="4" id="KW-0862">Zinc</keyword>
<evidence type="ECO:0000259" key="6">
    <source>
        <dbReference type="Pfam" id="PF02900"/>
    </source>
</evidence>
<dbReference type="CDD" id="cd07363">
    <property type="entry name" value="45_DOPA_Dioxygenase"/>
    <property type="match status" value="1"/>
</dbReference>
<dbReference type="RefSeq" id="WP_034614749.1">
    <property type="nucleotide sequence ID" value="NZ_JSUM01000010.1"/>
</dbReference>